<comment type="caution">
    <text evidence="4">The sequence shown here is derived from an EMBL/GenBank/DDBJ whole genome shotgun (WGS) entry which is preliminary data.</text>
</comment>
<feature type="domain" description="Tail specific protease" evidence="2">
    <location>
        <begin position="385"/>
        <end position="571"/>
    </location>
</feature>
<dbReference type="AlphaFoldDB" id="A0A178EX23"/>
<dbReference type="InterPro" id="IPR056186">
    <property type="entry name" value="PDZ_CPAF-rel"/>
</dbReference>
<dbReference type="Gene3D" id="3.90.226.10">
    <property type="entry name" value="2-enoyl-CoA Hydratase, Chain A, domain 1"/>
    <property type="match status" value="1"/>
</dbReference>
<sequence>MVRFHQAIAGLLLCVASIASAVEPCGQVAEYQQEQKKEAPDVSEFKIPAHLAHACLLSVPFNLNSTLRLLDGLSYFWDSQSTKGWLPNPPKGYDLPPTDLDAGLDKIRQKALSGGYTGEYMFQLDLHALVASVHDDHFYLNTDLISIFSFIRYDVGSLVSLSLKGTDFPRLYVLDDLIKSSKSSATSKKHSIDPNSAIKTIDGEDSVKWLKDWSLNGGAQDRDALYNRMLSGLPRVSGRSRGGFRYPLSIYPGDKTTLGFYNGTVREFSNWAFFEASFVGVKDGESFYEKFCTGRDNESGVNRMGGPDEYFNPGDRKLPRVIGSPISNPQPPPRLTARELPPYVKPDVNSTDGIVEGYFLKSWFPRTAVLVVKAFLAKGNTTEMELSYTIANFLDQCKKRKMRKLIIDVSGNGGGLVFLGYDLFKQLVPNGKILTPSNMRATQQLDAIGSRTNELLNKPLDPRAAEAENMRYSVFDLNTYLTANDTKFSSWIELYGPETLPQDNYTHPTKWDFSNIEMTLASGPFIVSGYGNRTEIPPSPFSMRDIVIVTDGSCASTCSIFTDLMRRHGSKFIAVGGRPQRGPMQAVGGVKGAQVLTFRYLYYVVWFLYEKLSTPEEQALLEKTRVGEMYQKGLFTLGRLGSRGRNSAVNFRNAIWNEDKARTPRQFVYEPAECKTFFTPDALYDPLAWWTRLAKSWWGLKDICV</sequence>
<accession>A0A178EX23</accession>
<dbReference type="SUPFAM" id="SSF52096">
    <property type="entry name" value="ClpP/crotonase"/>
    <property type="match status" value="1"/>
</dbReference>
<evidence type="ECO:0000259" key="2">
    <source>
        <dbReference type="Pfam" id="PF03572"/>
    </source>
</evidence>
<dbReference type="Pfam" id="PF03572">
    <property type="entry name" value="Peptidase_S41"/>
    <property type="match status" value="1"/>
</dbReference>
<dbReference type="PANTHER" id="PTHR37049">
    <property type="entry name" value="PEPTIDASE S41 FAMILY PROTEIN"/>
    <property type="match status" value="1"/>
</dbReference>
<dbReference type="Proteomes" id="UP000243015">
    <property type="component" value="Unassembled WGS sequence"/>
</dbReference>
<proteinExistence type="predicted"/>
<evidence type="ECO:0000259" key="3">
    <source>
        <dbReference type="Pfam" id="PF23658"/>
    </source>
</evidence>
<keyword evidence="1" id="KW-0732">Signal</keyword>
<protein>
    <submittedName>
        <fullName evidence="4">Uncharacterized protein</fullName>
    </submittedName>
</protein>
<dbReference type="InterPro" id="IPR052766">
    <property type="entry name" value="S41A_metabolite_peptidase"/>
</dbReference>
<evidence type="ECO:0000256" key="1">
    <source>
        <dbReference type="SAM" id="SignalP"/>
    </source>
</evidence>
<dbReference type="GO" id="GO:0006508">
    <property type="term" value="P:proteolysis"/>
    <property type="evidence" value="ECO:0007669"/>
    <property type="project" value="InterPro"/>
</dbReference>
<evidence type="ECO:0000313" key="5">
    <source>
        <dbReference type="Proteomes" id="UP000243015"/>
    </source>
</evidence>
<reference evidence="4 5" key="1">
    <citation type="submission" date="2016-05" db="EMBL/GenBank/DDBJ databases">
        <title>Genome sequencing of Trichophyton rubrum CMCC(F)T1i isolated from hair.</title>
        <authorList>
            <person name="Zhan P."/>
            <person name="Tao Y."/>
            <person name="Liu W."/>
        </authorList>
    </citation>
    <scope>NUCLEOTIDE SEQUENCE [LARGE SCALE GENOMIC DNA]</scope>
    <source>
        <strain evidence="5">CMCC(F)T1i</strain>
    </source>
</reference>
<dbReference type="Pfam" id="PF23658">
    <property type="entry name" value="PDZ_CPAF_rel"/>
    <property type="match status" value="1"/>
</dbReference>
<feature type="signal peptide" evidence="1">
    <location>
        <begin position="1"/>
        <end position="21"/>
    </location>
</feature>
<organism evidence="4 5">
    <name type="scientific">Trichophyton rubrum</name>
    <name type="common">Athlete's foot fungus</name>
    <name type="synonym">Epidermophyton rubrum</name>
    <dbReference type="NCBI Taxonomy" id="5551"/>
    <lineage>
        <taxon>Eukaryota</taxon>
        <taxon>Fungi</taxon>
        <taxon>Dikarya</taxon>
        <taxon>Ascomycota</taxon>
        <taxon>Pezizomycotina</taxon>
        <taxon>Eurotiomycetes</taxon>
        <taxon>Eurotiomycetidae</taxon>
        <taxon>Onygenales</taxon>
        <taxon>Arthrodermataceae</taxon>
        <taxon>Trichophyton</taxon>
    </lineage>
</organism>
<evidence type="ECO:0000313" key="4">
    <source>
        <dbReference type="EMBL" id="OAL64640.1"/>
    </source>
</evidence>
<feature type="domain" description="CPAF-like PDZ" evidence="3">
    <location>
        <begin position="157"/>
        <end position="278"/>
    </location>
</feature>
<dbReference type="VEuPathDB" id="FungiDB:TERG_12230"/>
<name>A0A178EX23_TRIRU</name>
<dbReference type="InterPro" id="IPR005151">
    <property type="entry name" value="Tail-specific_protease"/>
</dbReference>
<dbReference type="InterPro" id="IPR029045">
    <property type="entry name" value="ClpP/crotonase-like_dom_sf"/>
</dbReference>
<dbReference type="GO" id="GO:0008236">
    <property type="term" value="F:serine-type peptidase activity"/>
    <property type="evidence" value="ECO:0007669"/>
    <property type="project" value="InterPro"/>
</dbReference>
<feature type="chain" id="PRO_5008085813" evidence="1">
    <location>
        <begin position="22"/>
        <end position="705"/>
    </location>
</feature>
<dbReference type="PANTHER" id="PTHR37049:SF4">
    <property type="entry name" value="RHODANESE DOMAIN-CONTAINING PROTEIN"/>
    <property type="match status" value="1"/>
</dbReference>
<gene>
    <name evidence="4" type="ORF">A7C99_4074</name>
</gene>
<dbReference type="EMBL" id="LHPM01000015">
    <property type="protein sequence ID" value="OAL64640.1"/>
    <property type="molecule type" value="Genomic_DNA"/>
</dbReference>
<dbReference type="VEuPathDB" id="FungiDB:TERG_12229"/>